<dbReference type="PANTHER" id="PTHR30250:SF26">
    <property type="entry name" value="PSMA PROTEIN"/>
    <property type="match status" value="1"/>
</dbReference>
<feature type="transmembrane region" description="Helical" evidence="6">
    <location>
        <begin position="86"/>
        <end position="112"/>
    </location>
</feature>
<keyword evidence="2" id="KW-1003">Cell membrane</keyword>
<feature type="transmembrane region" description="Helical" evidence="6">
    <location>
        <begin position="124"/>
        <end position="144"/>
    </location>
</feature>
<evidence type="ECO:0000256" key="2">
    <source>
        <dbReference type="ARBA" id="ARBA00022475"/>
    </source>
</evidence>
<dbReference type="AlphaFoldDB" id="A0A5D6WL31"/>
<feature type="transmembrane region" description="Helical" evidence="6">
    <location>
        <begin position="434"/>
        <end position="454"/>
    </location>
</feature>
<dbReference type="RefSeq" id="WP_149189498.1">
    <property type="nucleotide sequence ID" value="NZ_VTOZ01000022.1"/>
</dbReference>
<comment type="caution">
    <text evidence="7">The sequence shown here is derived from an EMBL/GenBank/DDBJ whole genome shotgun (WGS) entry which is preliminary data.</text>
</comment>
<protein>
    <submittedName>
        <fullName evidence="7">Lipopolysaccharide biosynthesis protein</fullName>
    </submittedName>
</protein>
<evidence type="ECO:0000256" key="6">
    <source>
        <dbReference type="SAM" id="Phobius"/>
    </source>
</evidence>
<evidence type="ECO:0000313" key="7">
    <source>
        <dbReference type="EMBL" id="TYZ27779.1"/>
    </source>
</evidence>
<dbReference type="Proteomes" id="UP000322783">
    <property type="component" value="Unassembled WGS sequence"/>
</dbReference>
<keyword evidence="5 6" id="KW-0472">Membrane</keyword>
<feature type="transmembrane region" description="Helical" evidence="6">
    <location>
        <begin position="186"/>
        <end position="208"/>
    </location>
</feature>
<feature type="transmembrane region" description="Helical" evidence="6">
    <location>
        <begin position="466"/>
        <end position="486"/>
    </location>
</feature>
<gene>
    <name evidence="7" type="ORF">FZ041_10420</name>
</gene>
<comment type="subcellular location">
    <subcellularLocation>
        <location evidence="1">Cell membrane</location>
        <topology evidence="1">Multi-pass membrane protein</topology>
    </subcellularLocation>
</comment>
<dbReference type="InterPro" id="IPR050833">
    <property type="entry name" value="Poly_Biosynth_Transport"/>
</dbReference>
<feature type="transmembrane region" description="Helical" evidence="6">
    <location>
        <begin position="402"/>
        <end position="422"/>
    </location>
</feature>
<feature type="transmembrane region" description="Helical" evidence="6">
    <location>
        <begin position="344"/>
        <end position="363"/>
    </location>
</feature>
<feature type="transmembrane region" description="Helical" evidence="6">
    <location>
        <begin position="156"/>
        <end position="180"/>
    </location>
</feature>
<feature type="transmembrane region" description="Helical" evidence="6">
    <location>
        <begin position="312"/>
        <end position="332"/>
    </location>
</feature>
<reference evidence="7 8" key="1">
    <citation type="submission" date="2019-08" db="EMBL/GenBank/DDBJ databases">
        <title>Selenomonas sp. mPRGC5 and Selenomonas sp. mPRGC8 isolated from ruminal fluid of dairy goat (Capra hircus).</title>
        <authorList>
            <person name="Poothong S."/>
            <person name="Nuengjamnong C."/>
            <person name="Tanasupawat S."/>
        </authorList>
    </citation>
    <scope>NUCLEOTIDE SEQUENCE [LARGE SCALE GENOMIC DNA]</scope>
    <source>
        <strain evidence="8">mPRGC8</strain>
    </source>
</reference>
<proteinExistence type="predicted"/>
<feature type="transmembrane region" description="Helical" evidence="6">
    <location>
        <begin position="43"/>
        <end position="65"/>
    </location>
</feature>
<dbReference type="GO" id="GO:0005886">
    <property type="term" value="C:plasma membrane"/>
    <property type="evidence" value="ECO:0007669"/>
    <property type="project" value="UniProtKB-SubCell"/>
</dbReference>
<accession>A0A5D6WL31</accession>
<sequence>MADNAKRVAKNTLALYFRMIFLVFVSLFTVRVVLQVLGVEDYGLYNVVGGFVGLFSFFSGTMVNAAQRYFALSLARNDWKTVNKTFSLILVIIAVFALLVLILCETGGLWFLTTQMTIPAGRMMAALVVYELSIISFLVVMLGSPLQALLVADENLSIYALVSVFEGLAKLGIVYVLLAFAGDKLIIYSILLFGVTLAVQGFFLWYCLGKYPQLTVHIYSKRSEYKDVLGYINWNIIGALAQILKGQGVNIIINLFFGPAVNAARGIAYNINAVVMSFSQNFMKAVDPQIMKTYALGEAEKFRFMLVISSKISYFLLFVIALPLMLNISYVLEMWLGTPPAHTDLFAILVLIDALLSALTDPLCTAVHAVGKMKFYQIVVGGASLMNLPLSYGLLVICREPWLPFAVGIFISLLMGFLRMYTFQRLYPFSGRKYFIKVYIPVGLVTLLAWGTGYNFFTDAADLGQLAGHSIGCLLLSCIFILLLGLNREERQLVGKIFPMGKVLEKLRRVKGE</sequence>
<name>A0A5D6WL31_9FIRM</name>
<feature type="transmembrane region" description="Helical" evidence="6">
    <location>
        <begin position="15"/>
        <end position="37"/>
    </location>
</feature>
<dbReference type="PANTHER" id="PTHR30250">
    <property type="entry name" value="PST FAMILY PREDICTED COLANIC ACID TRANSPORTER"/>
    <property type="match status" value="1"/>
</dbReference>
<keyword evidence="4 6" id="KW-1133">Transmembrane helix</keyword>
<evidence type="ECO:0000313" key="8">
    <source>
        <dbReference type="Proteomes" id="UP000322783"/>
    </source>
</evidence>
<keyword evidence="8" id="KW-1185">Reference proteome</keyword>
<keyword evidence="3 6" id="KW-0812">Transmembrane</keyword>
<evidence type="ECO:0000256" key="1">
    <source>
        <dbReference type="ARBA" id="ARBA00004651"/>
    </source>
</evidence>
<evidence type="ECO:0000256" key="3">
    <source>
        <dbReference type="ARBA" id="ARBA00022692"/>
    </source>
</evidence>
<dbReference type="EMBL" id="VTOZ01000022">
    <property type="protein sequence ID" value="TYZ27779.1"/>
    <property type="molecule type" value="Genomic_DNA"/>
</dbReference>
<evidence type="ECO:0000256" key="5">
    <source>
        <dbReference type="ARBA" id="ARBA00023136"/>
    </source>
</evidence>
<evidence type="ECO:0000256" key="4">
    <source>
        <dbReference type="ARBA" id="ARBA00022989"/>
    </source>
</evidence>
<feature type="transmembrane region" description="Helical" evidence="6">
    <location>
        <begin position="375"/>
        <end position="396"/>
    </location>
</feature>
<organism evidence="7 8">
    <name type="scientific">Selenomonas caprae</name>
    <dbReference type="NCBI Taxonomy" id="2606905"/>
    <lineage>
        <taxon>Bacteria</taxon>
        <taxon>Bacillati</taxon>
        <taxon>Bacillota</taxon>
        <taxon>Negativicutes</taxon>
        <taxon>Selenomonadales</taxon>
        <taxon>Selenomonadaceae</taxon>
        <taxon>Selenomonas</taxon>
    </lineage>
</organism>